<dbReference type="CDD" id="cd11593">
    <property type="entry name" value="Agmatinase-like_2"/>
    <property type="match status" value="1"/>
</dbReference>
<feature type="binding site" evidence="3">
    <location>
        <position position="167"/>
    </location>
    <ligand>
        <name>Mn(2+)</name>
        <dbReference type="ChEBI" id="CHEBI:29035"/>
        <label>1</label>
    </ligand>
</feature>
<dbReference type="InterPro" id="IPR023696">
    <property type="entry name" value="Ureohydrolase_dom_sf"/>
</dbReference>
<keyword evidence="2 6" id="KW-0378">Hydrolase</keyword>
<organism evidence="6 7">
    <name type="scientific">Rohdeia mirabilis</name>
    <dbReference type="NCBI Taxonomy" id="2528008"/>
    <lineage>
        <taxon>Bacteria</taxon>
        <taxon>Pseudomonadati</taxon>
        <taxon>Planctomycetota</taxon>
        <taxon>Planctomycetia</taxon>
        <taxon>Planctomycetia incertae sedis</taxon>
        <taxon>Rohdeia</taxon>
    </lineage>
</organism>
<dbReference type="Pfam" id="PF00491">
    <property type="entry name" value="Arginase"/>
    <property type="match status" value="1"/>
</dbReference>
<evidence type="ECO:0000256" key="1">
    <source>
        <dbReference type="ARBA" id="ARBA00022723"/>
    </source>
</evidence>
<evidence type="ECO:0000256" key="2">
    <source>
        <dbReference type="ARBA" id="ARBA00022801"/>
    </source>
</evidence>
<comment type="similarity">
    <text evidence="4">Belongs to the arginase family.</text>
</comment>
<dbReference type="AlphaFoldDB" id="A0A518D4L0"/>
<feature type="region of interest" description="Disordered" evidence="5">
    <location>
        <begin position="1"/>
        <end position="35"/>
    </location>
</feature>
<dbReference type="PANTHER" id="PTHR11358:SF26">
    <property type="entry name" value="GUANIDINO ACID HYDROLASE, MITOCHONDRIAL"/>
    <property type="match status" value="1"/>
</dbReference>
<dbReference type="RefSeq" id="WP_145191587.1">
    <property type="nucleotide sequence ID" value="NZ_CP036290.1"/>
</dbReference>
<evidence type="ECO:0000256" key="5">
    <source>
        <dbReference type="SAM" id="MobiDB-lite"/>
    </source>
</evidence>
<feature type="binding site" evidence="3">
    <location>
        <position position="283"/>
    </location>
    <ligand>
        <name>Mn(2+)</name>
        <dbReference type="ChEBI" id="CHEBI:29035"/>
        <label>1</label>
    </ligand>
</feature>
<dbReference type="EMBL" id="CP036290">
    <property type="protein sequence ID" value="QDU86415.1"/>
    <property type="molecule type" value="Genomic_DNA"/>
</dbReference>
<dbReference type="GO" id="GO:0008783">
    <property type="term" value="F:agmatinase activity"/>
    <property type="evidence" value="ECO:0007669"/>
    <property type="project" value="TreeGrafter"/>
</dbReference>
<dbReference type="PIRSF" id="PIRSF036979">
    <property type="entry name" value="Arginase"/>
    <property type="match status" value="1"/>
</dbReference>
<dbReference type="InterPro" id="IPR006035">
    <property type="entry name" value="Ureohydrolase"/>
</dbReference>
<dbReference type="OrthoDB" id="9788689at2"/>
<evidence type="ECO:0000256" key="3">
    <source>
        <dbReference type="PIRSR" id="PIRSR036979-1"/>
    </source>
</evidence>
<dbReference type="GO" id="GO:0033972">
    <property type="term" value="F:proclavaminate amidinohydrolase activity"/>
    <property type="evidence" value="ECO:0007669"/>
    <property type="project" value="UniProtKB-EC"/>
</dbReference>
<name>A0A518D4L0_9BACT</name>
<gene>
    <name evidence="6" type="primary">pah</name>
    <name evidence="6" type="ORF">Pla163_35660</name>
</gene>
<feature type="binding site" evidence="3">
    <location>
        <position position="194"/>
    </location>
    <ligand>
        <name>Mn(2+)</name>
        <dbReference type="ChEBI" id="CHEBI:29035"/>
        <label>1</label>
    </ligand>
</feature>
<reference evidence="6 7" key="1">
    <citation type="submission" date="2019-02" db="EMBL/GenBank/DDBJ databases">
        <title>Deep-cultivation of Planctomycetes and their phenomic and genomic characterization uncovers novel biology.</title>
        <authorList>
            <person name="Wiegand S."/>
            <person name="Jogler M."/>
            <person name="Boedeker C."/>
            <person name="Pinto D."/>
            <person name="Vollmers J."/>
            <person name="Rivas-Marin E."/>
            <person name="Kohn T."/>
            <person name="Peeters S.H."/>
            <person name="Heuer A."/>
            <person name="Rast P."/>
            <person name="Oberbeckmann S."/>
            <person name="Bunk B."/>
            <person name="Jeske O."/>
            <person name="Meyerdierks A."/>
            <person name="Storesund J.E."/>
            <person name="Kallscheuer N."/>
            <person name="Luecker S."/>
            <person name="Lage O.M."/>
            <person name="Pohl T."/>
            <person name="Merkel B.J."/>
            <person name="Hornburger P."/>
            <person name="Mueller R.-W."/>
            <person name="Bruemmer F."/>
            <person name="Labrenz M."/>
            <person name="Spormann A.M."/>
            <person name="Op den Camp H."/>
            <person name="Overmann J."/>
            <person name="Amann R."/>
            <person name="Jetten M.S.M."/>
            <person name="Mascher T."/>
            <person name="Medema M.H."/>
            <person name="Devos D.P."/>
            <person name="Kaster A.-K."/>
            <person name="Ovreas L."/>
            <person name="Rohde M."/>
            <person name="Galperin M.Y."/>
            <person name="Jogler C."/>
        </authorList>
    </citation>
    <scope>NUCLEOTIDE SEQUENCE [LARGE SCALE GENOMIC DNA]</scope>
    <source>
        <strain evidence="6 7">Pla163</strain>
    </source>
</reference>
<evidence type="ECO:0000256" key="4">
    <source>
        <dbReference type="PROSITE-ProRule" id="PRU00742"/>
    </source>
</evidence>
<dbReference type="PROSITE" id="PS51409">
    <property type="entry name" value="ARGINASE_2"/>
    <property type="match status" value="1"/>
</dbReference>
<keyword evidence="7" id="KW-1185">Reference proteome</keyword>
<feature type="binding site" evidence="3">
    <location>
        <position position="285"/>
    </location>
    <ligand>
        <name>Mn(2+)</name>
        <dbReference type="ChEBI" id="CHEBI:29035"/>
        <label>1</label>
    </ligand>
</feature>
<dbReference type="GO" id="GO:0033389">
    <property type="term" value="P:putrescine biosynthetic process from arginine, via agmatine"/>
    <property type="evidence" value="ECO:0007669"/>
    <property type="project" value="TreeGrafter"/>
</dbReference>
<dbReference type="PANTHER" id="PTHR11358">
    <property type="entry name" value="ARGINASE/AGMATINASE"/>
    <property type="match status" value="1"/>
</dbReference>
<accession>A0A518D4L0</accession>
<protein>
    <submittedName>
        <fullName evidence="6">Proclavaminate amidinohydrolase</fullName>
        <ecNumber evidence="6">3.5.3.22</ecNumber>
    </submittedName>
</protein>
<feature type="binding site" evidence="3">
    <location>
        <position position="190"/>
    </location>
    <ligand>
        <name>Mn(2+)</name>
        <dbReference type="ChEBI" id="CHEBI:29035"/>
        <label>1</label>
    </ligand>
</feature>
<sequence length="365" mass="38280">MSAAPSDPFSAGGPFDAAGPTVDPNAASRPDSGLFGVDPDPEASAVWVLPVPFDATTSYRPGARFGPEAVARASHQVELWCPLFGEPWRRGIALREVPAGIVAAQEEAFEPARRVVEVAGYVDGDAALLADLERVNAAGERVNAAVEAATVEALSRGKLPVLLGGDHATPFGALAAVSRRHPGVGVLHIDAHADLRLAFEGFTWSHASILRNACERLDGIAKVVQIGIRDTCPEENDFVAASGGRVEQLTDEAWGAARLAGLLPAVTKEWIAKLPDEIYLTMDVDGLDPVLCPNTGTPVPGGLRWDELSLLLTTLRASGKRIVGLDLVEVSPGEDGGPTETDSWDANVGARALYRLIGAAVVSRG</sequence>
<comment type="cofactor">
    <cofactor evidence="3">
        <name>Mn(2+)</name>
        <dbReference type="ChEBI" id="CHEBI:29035"/>
    </cofactor>
    <text evidence="3">Binds 2 manganese ions per subunit.</text>
</comment>
<proteinExistence type="inferred from homology"/>
<dbReference type="GO" id="GO:0046872">
    <property type="term" value="F:metal ion binding"/>
    <property type="evidence" value="ECO:0007669"/>
    <property type="project" value="UniProtKB-KW"/>
</dbReference>
<dbReference type="Gene3D" id="3.40.800.10">
    <property type="entry name" value="Ureohydrolase domain"/>
    <property type="match status" value="1"/>
</dbReference>
<feature type="binding site" evidence="3">
    <location>
        <position position="192"/>
    </location>
    <ligand>
        <name>Mn(2+)</name>
        <dbReference type="ChEBI" id="CHEBI:29035"/>
        <label>1</label>
    </ligand>
</feature>
<dbReference type="Proteomes" id="UP000319342">
    <property type="component" value="Chromosome"/>
</dbReference>
<evidence type="ECO:0000313" key="6">
    <source>
        <dbReference type="EMBL" id="QDU86415.1"/>
    </source>
</evidence>
<keyword evidence="3" id="KW-0464">Manganese</keyword>
<dbReference type="SUPFAM" id="SSF52768">
    <property type="entry name" value="Arginase/deacetylase"/>
    <property type="match status" value="1"/>
</dbReference>
<dbReference type="PRINTS" id="PR00116">
    <property type="entry name" value="ARGINASE"/>
</dbReference>
<dbReference type="EC" id="3.5.3.22" evidence="6"/>
<keyword evidence="1 3" id="KW-0479">Metal-binding</keyword>
<evidence type="ECO:0000313" key="7">
    <source>
        <dbReference type="Proteomes" id="UP000319342"/>
    </source>
</evidence>